<dbReference type="Pfam" id="PF20092">
    <property type="entry name" value="DUF6483"/>
    <property type="match status" value="1"/>
</dbReference>
<evidence type="ECO:0000313" key="1">
    <source>
        <dbReference type="EMBL" id="MBC5737313.1"/>
    </source>
</evidence>
<protein>
    <submittedName>
        <fullName evidence="1">Uncharacterized protein</fullName>
    </submittedName>
</protein>
<evidence type="ECO:0000313" key="2">
    <source>
        <dbReference type="Proteomes" id="UP000607645"/>
    </source>
</evidence>
<sequence length="123" mass="13875">MFTQDWMMRQIETLTLAIAKIVFRKDTAEYRPSAAGEDGILSNADRLHMTLNAALKEGRISEGEDLLFDALEDGDRNCLEVALDFYCRLNELSDQELAAGNFSRQEIQDGLNDVMEQFGIVLP</sequence>
<accession>A0A8J6MGR7</accession>
<organism evidence="1 2">
    <name type="scientific">Lawsonibacter faecis</name>
    <dbReference type="NCBI Taxonomy" id="2763052"/>
    <lineage>
        <taxon>Bacteria</taxon>
        <taxon>Bacillati</taxon>
        <taxon>Bacillota</taxon>
        <taxon>Clostridia</taxon>
        <taxon>Eubacteriales</taxon>
        <taxon>Oscillospiraceae</taxon>
        <taxon>Lawsonibacter</taxon>
    </lineage>
</organism>
<dbReference type="AlphaFoldDB" id="A0A8J6MGR7"/>
<keyword evidence="2" id="KW-1185">Reference proteome</keyword>
<dbReference type="Proteomes" id="UP000607645">
    <property type="component" value="Unassembled WGS sequence"/>
</dbReference>
<reference evidence="1" key="1">
    <citation type="submission" date="2020-08" db="EMBL/GenBank/DDBJ databases">
        <title>Genome public.</title>
        <authorList>
            <person name="Liu C."/>
            <person name="Sun Q."/>
        </authorList>
    </citation>
    <scope>NUCLEOTIDE SEQUENCE</scope>
    <source>
        <strain evidence="1">NSJ-52</strain>
    </source>
</reference>
<dbReference type="InterPro" id="IPR045507">
    <property type="entry name" value="DUF6483"/>
</dbReference>
<gene>
    <name evidence="1" type="ORF">H8S62_09875</name>
</gene>
<comment type="caution">
    <text evidence="1">The sequence shown here is derived from an EMBL/GenBank/DDBJ whole genome shotgun (WGS) entry which is preliminary data.</text>
</comment>
<dbReference type="EMBL" id="JACOPQ010000007">
    <property type="protein sequence ID" value="MBC5737313.1"/>
    <property type="molecule type" value="Genomic_DNA"/>
</dbReference>
<proteinExistence type="predicted"/>
<dbReference type="RefSeq" id="WP_155151480.1">
    <property type="nucleotide sequence ID" value="NZ_JACOPQ010000007.1"/>
</dbReference>
<name>A0A8J6MGR7_9FIRM</name>